<dbReference type="AlphaFoldDB" id="A0A3S4DD70"/>
<dbReference type="KEGG" id="sof:NCTC11214_00527"/>
<proteinExistence type="predicted"/>
<accession>A0A3S4DD70</accession>
<protein>
    <submittedName>
        <fullName evidence="2">Uncharacterized protein</fullName>
    </submittedName>
</protein>
<keyword evidence="1" id="KW-0812">Transmembrane</keyword>
<evidence type="ECO:0000313" key="2">
    <source>
        <dbReference type="EMBL" id="VDZ52095.1"/>
    </source>
</evidence>
<keyword evidence="1" id="KW-1133">Transmembrane helix</keyword>
<reference evidence="2 3" key="1">
    <citation type="submission" date="2018-12" db="EMBL/GenBank/DDBJ databases">
        <authorList>
            <consortium name="Pathogen Informatics"/>
        </authorList>
    </citation>
    <scope>NUCLEOTIDE SEQUENCE [LARGE SCALE GENOMIC DNA]</scope>
    <source>
        <strain evidence="2 3">NCTC11214</strain>
    </source>
</reference>
<evidence type="ECO:0000313" key="3">
    <source>
        <dbReference type="Proteomes" id="UP000281391"/>
    </source>
</evidence>
<organism evidence="2 3">
    <name type="scientific">Serratia odorifera</name>
    <dbReference type="NCBI Taxonomy" id="618"/>
    <lineage>
        <taxon>Bacteria</taxon>
        <taxon>Pseudomonadati</taxon>
        <taxon>Pseudomonadota</taxon>
        <taxon>Gammaproteobacteria</taxon>
        <taxon>Enterobacterales</taxon>
        <taxon>Yersiniaceae</taxon>
        <taxon>Serratia</taxon>
    </lineage>
</organism>
<gene>
    <name evidence="2" type="ORF">NCTC11214_00527</name>
</gene>
<sequence length="82" mass="8932">MRGITIKKSLSVIIFIVLTILFVFILPDGFIYGYVSNNIAIGGDGEVAMDNYESVVLLIKLGVSAVIAIVLMTIAKRIMRKA</sequence>
<feature type="transmembrane region" description="Helical" evidence="1">
    <location>
        <begin position="12"/>
        <end position="35"/>
    </location>
</feature>
<keyword evidence="1" id="KW-0472">Membrane</keyword>
<dbReference type="RefSeq" id="WP_004954909.1">
    <property type="nucleotide sequence ID" value="NZ_QVOO01000096.1"/>
</dbReference>
<evidence type="ECO:0000256" key="1">
    <source>
        <dbReference type="SAM" id="Phobius"/>
    </source>
</evidence>
<name>A0A3S4DD70_SEROD</name>
<dbReference type="Proteomes" id="UP000281391">
    <property type="component" value="Chromosome"/>
</dbReference>
<dbReference type="EMBL" id="LR134117">
    <property type="protein sequence ID" value="VDZ52095.1"/>
    <property type="molecule type" value="Genomic_DNA"/>
</dbReference>
<feature type="transmembrane region" description="Helical" evidence="1">
    <location>
        <begin position="55"/>
        <end position="75"/>
    </location>
</feature>